<sequence>MIAEHPAVDYQLFQDRHRDLVKAAERQRLFYSCQRQHGAAFAQRRLMTRLGSAMDALCGVFSKRYPQMAPSEAPLPHVSPVLTS</sequence>
<protein>
    <submittedName>
        <fullName evidence="1">Uncharacterized protein</fullName>
    </submittedName>
</protein>
<dbReference type="Proteomes" id="UP000019140">
    <property type="component" value="Unassembled WGS sequence"/>
</dbReference>
<evidence type="ECO:0000313" key="1">
    <source>
        <dbReference type="EMBL" id="ETX04780.1"/>
    </source>
</evidence>
<proteinExistence type="predicted"/>
<evidence type="ECO:0000313" key="2">
    <source>
        <dbReference type="Proteomes" id="UP000019140"/>
    </source>
</evidence>
<dbReference type="EMBL" id="AZHX01001125">
    <property type="protein sequence ID" value="ETX04780.1"/>
    <property type="molecule type" value="Genomic_DNA"/>
</dbReference>
<name>W4M3N6_9BACT</name>
<dbReference type="HOGENOM" id="CLU_2521435_0_0_7"/>
<reference evidence="1 2" key="1">
    <citation type="journal article" date="2014" name="Nature">
        <title>An environmental bacterial taxon with a large and distinct metabolic repertoire.</title>
        <authorList>
            <person name="Wilson M.C."/>
            <person name="Mori T."/>
            <person name="Ruckert C."/>
            <person name="Uria A.R."/>
            <person name="Helf M.J."/>
            <person name="Takada K."/>
            <person name="Gernert C."/>
            <person name="Steffens U.A."/>
            <person name="Heycke N."/>
            <person name="Schmitt S."/>
            <person name="Rinke C."/>
            <person name="Helfrich E.J."/>
            <person name="Brachmann A.O."/>
            <person name="Gurgui C."/>
            <person name="Wakimoto T."/>
            <person name="Kracht M."/>
            <person name="Crusemann M."/>
            <person name="Hentschel U."/>
            <person name="Abe I."/>
            <person name="Matsunaga S."/>
            <person name="Kalinowski J."/>
            <person name="Takeyama H."/>
            <person name="Piel J."/>
        </authorList>
    </citation>
    <scope>NUCLEOTIDE SEQUENCE [LARGE SCALE GENOMIC DNA]</scope>
    <source>
        <strain evidence="2">TSY2</strain>
    </source>
</reference>
<organism evidence="1 2">
    <name type="scientific">Candidatus Entotheonella gemina</name>
    <dbReference type="NCBI Taxonomy" id="1429439"/>
    <lineage>
        <taxon>Bacteria</taxon>
        <taxon>Pseudomonadati</taxon>
        <taxon>Nitrospinota/Tectimicrobiota group</taxon>
        <taxon>Candidatus Tectimicrobiota</taxon>
        <taxon>Candidatus Entotheonellia</taxon>
        <taxon>Candidatus Entotheonellales</taxon>
        <taxon>Candidatus Entotheonellaceae</taxon>
        <taxon>Candidatus Entotheonella</taxon>
    </lineage>
</organism>
<dbReference type="AlphaFoldDB" id="W4M3N6"/>
<comment type="caution">
    <text evidence="1">The sequence shown here is derived from an EMBL/GenBank/DDBJ whole genome shotgun (WGS) entry which is preliminary data.</text>
</comment>
<keyword evidence="2" id="KW-1185">Reference proteome</keyword>
<accession>W4M3N6</accession>
<gene>
    <name evidence="1" type="ORF">ETSY2_26835</name>
</gene>